<evidence type="ECO:0000256" key="1">
    <source>
        <dbReference type="SAM" id="SignalP"/>
    </source>
</evidence>
<evidence type="ECO:0000313" key="2">
    <source>
        <dbReference type="EMBL" id="MDX6849773.1"/>
    </source>
</evidence>
<gene>
    <name evidence="2" type="ORF">SCD92_10415</name>
</gene>
<keyword evidence="3" id="KW-1185">Reference proteome</keyword>
<comment type="caution">
    <text evidence="2">The sequence shown here is derived from an EMBL/GenBank/DDBJ whole genome shotgun (WGS) entry which is preliminary data.</text>
</comment>
<feature type="chain" id="PRO_5045608031" description="Solute-binding protein family 3/N-terminal domain-containing protein" evidence="1">
    <location>
        <begin position="25"/>
        <end position="289"/>
    </location>
</feature>
<dbReference type="RefSeq" id="WP_302722427.1">
    <property type="nucleotide sequence ID" value="NZ_JAULRU010000548.1"/>
</dbReference>
<sequence length="289" mass="31699">MMIVRVLVALCASALSLAALTAMGSEPGHSVPEATQESVAYVLWVGANAPGRADHEEDVIRRALERTVGTHGPFELQVSSDSSLSGRWRQVLAEGDRIHVVPTSLMDFPPAELTLIPVPIAGGKLGYRNLIVQKDRLGEFTGVKGVESLSQFTAAQGRGWPDMWVYEANDLPIVGGYNMEHIFQLLAEGAVDYLPLGIEETPAILEKYSELSKDFAIVPELLVYYPLSSFPVVSNKRPELIERLRIGLEAMHADGTLGDTGRSAFKFEKPEKCRVITLENPSRLFPMLK</sequence>
<proteinExistence type="predicted"/>
<protein>
    <recommendedName>
        <fullName evidence="4">Solute-binding protein family 3/N-terminal domain-containing protein</fullName>
    </recommendedName>
</protein>
<evidence type="ECO:0000313" key="3">
    <source>
        <dbReference type="Proteomes" id="UP001273505"/>
    </source>
</evidence>
<organism evidence="2 3">
    <name type="scientific">Gilvimarinus gilvus</name>
    <dbReference type="NCBI Taxonomy" id="3058038"/>
    <lineage>
        <taxon>Bacteria</taxon>
        <taxon>Pseudomonadati</taxon>
        <taxon>Pseudomonadota</taxon>
        <taxon>Gammaproteobacteria</taxon>
        <taxon>Cellvibrionales</taxon>
        <taxon>Cellvibrionaceae</taxon>
        <taxon>Gilvimarinus</taxon>
    </lineage>
</organism>
<dbReference type="Proteomes" id="UP001273505">
    <property type="component" value="Unassembled WGS sequence"/>
</dbReference>
<feature type="signal peptide" evidence="1">
    <location>
        <begin position="1"/>
        <end position="24"/>
    </location>
</feature>
<dbReference type="EMBL" id="JAXAFO010000015">
    <property type="protein sequence ID" value="MDX6849773.1"/>
    <property type="molecule type" value="Genomic_DNA"/>
</dbReference>
<keyword evidence="1" id="KW-0732">Signal</keyword>
<dbReference type="SUPFAM" id="SSF53850">
    <property type="entry name" value="Periplasmic binding protein-like II"/>
    <property type="match status" value="1"/>
</dbReference>
<evidence type="ECO:0008006" key="4">
    <source>
        <dbReference type="Google" id="ProtNLM"/>
    </source>
</evidence>
<reference evidence="2 3" key="1">
    <citation type="submission" date="2023-11" db="EMBL/GenBank/DDBJ databases">
        <title>Gilvimarinus fulvus sp. nov., isolated from the surface of Kelp.</title>
        <authorList>
            <person name="Sun Y.Y."/>
            <person name="Gong Y."/>
            <person name="Du Z.J."/>
        </authorList>
    </citation>
    <scope>NUCLEOTIDE SEQUENCE [LARGE SCALE GENOMIC DNA]</scope>
    <source>
        <strain evidence="2 3">SDUM040013</strain>
    </source>
</reference>
<name>A0ABU4S1S2_9GAMM</name>
<accession>A0ABU4S1S2</accession>